<evidence type="ECO:0000256" key="7">
    <source>
        <dbReference type="ARBA" id="ARBA00023012"/>
    </source>
</evidence>
<proteinExistence type="predicted"/>
<dbReference type="InterPro" id="IPR004358">
    <property type="entry name" value="Sig_transdc_His_kin-like_C"/>
</dbReference>
<evidence type="ECO:0000313" key="9">
    <source>
        <dbReference type="EMBL" id="MCC5464500.1"/>
    </source>
</evidence>
<dbReference type="PRINTS" id="PR00344">
    <property type="entry name" value="BCTRLSENSOR"/>
</dbReference>
<keyword evidence="10" id="KW-1185">Reference proteome</keyword>
<dbReference type="InterPro" id="IPR005467">
    <property type="entry name" value="His_kinase_dom"/>
</dbReference>
<dbReference type="EC" id="2.7.13.3" evidence="2"/>
<dbReference type="InterPro" id="IPR036890">
    <property type="entry name" value="HATPase_C_sf"/>
</dbReference>
<dbReference type="Gene3D" id="3.30.565.10">
    <property type="entry name" value="Histidine kinase-like ATPase, C-terminal domain"/>
    <property type="match status" value="1"/>
</dbReference>
<keyword evidence="6" id="KW-0067">ATP-binding</keyword>
<keyword evidence="4" id="KW-0547">Nucleotide-binding</keyword>
<protein>
    <recommendedName>
        <fullName evidence="2">histidine kinase</fullName>
        <ecNumber evidence="2">2.7.13.3</ecNumber>
    </recommendedName>
</protein>
<dbReference type="InterPro" id="IPR003594">
    <property type="entry name" value="HATPase_dom"/>
</dbReference>
<dbReference type="PROSITE" id="PS50109">
    <property type="entry name" value="HIS_KIN"/>
    <property type="match status" value="1"/>
</dbReference>
<dbReference type="PANTHER" id="PTHR43065">
    <property type="entry name" value="SENSOR HISTIDINE KINASE"/>
    <property type="match status" value="1"/>
</dbReference>
<evidence type="ECO:0000259" key="8">
    <source>
        <dbReference type="PROSITE" id="PS50109"/>
    </source>
</evidence>
<feature type="domain" description="Histidine kinase" evidence="8">
    <location>
        <begin position="89"/>
        <end position="154"/>
    </location>
</feature>
<dbReference type="Pfam" id="PF02518">
    <property type="entry name" value="HATPase_c"/>
    <property type="match status" value="1"/>
</dbReference>
<gene>
    <name evidence="9" type="ORF">LMF89_03865</name>
</gene>
<dbReference type="SUPFAM" id="SSF55874">
    <property type="entry name" value="ATPase domain of HSP90 chaperone/DNA topoisomerase II/histidine kinase"/>
    <property type="match status" value="1"/>
</dbReference>
<sequence>MSDQQIDNVDSTISNDIINPAYYAIDVLCREDSTKRLIETIDNRVIVSPTELDISHYQSLVSYYKTQQYMDAIGIARENGGYFILVRVLAIKDEGAGISQHVIDKIGIPFITIKDNGTGLGLAICYSIAQRHNARIEFVTSTHGTIFYVSFAIA</sequence>
<keyword evidence="5" id="KW-0418">Kinase</keyword>
<keyword evidence="7" id="KW-0902">Two-component regulatory system</keyword>
<dbReference type="SMART" id="SM00387">
    <property type="entry name" value="HATPase_c"/>
    <property type="match status" value="1"/>
</dbReference>
<evidence type="ECO:0000256" key="3">
    <source>
        <dbReference type="ARBA" id="ARBA00022679"/>
    </source>
</evidence>
<evidence type="ECO:0000256" key="4">
    <source>
        <dbReference type="ARBA" id="ARBA00022741"/>
    </source>
</evidence>
<keyword evidence="3" id="KW-0808">Transferase</keyword>
<name>A0ABS8HN71_9FIRM</name>
<dbReference type="Proteomes" id="UP001165492">
    <property type="component" value="Unassembled WGS sequence"/>
</dbReference>
<comment type="caution">
    <text evidence="9">The sequence shown here is derived from an EMBL/GenBank/DDBJ whole genome shotgun (WGS) entry which is preliminary data.</text>
</comment>
<evidence type="ECO:0000313" key="10">
    <source>
        <dbReference type="Proteomes" id="UP001165492"/>
    </source>
</evidence>
<evidence type="ECO:0000256" key="2">
    <source>
        <dbReference type="ARBA" id="ARBA00012438"/>
    </source>
</evidence>
<dbReference type="EMBL" id="JAJHJB010000003">
    <property type="protein sequence ID" value="MCC5464500.1"/>
    <property type="molecule type" value="Genomic_DNA"/>
</dbReference>
<accession>A0ABS8HN71</accession>
<dbReference type="PANTHER" id="PTHR43065:SF46">
    <property type="entry name" value="C4-DICARBOXYLATE TRANSPORT SENSOR PROTEIN DCTB"/>
    <property type="match status" value="1"/>
</dbReference>
<organism evidence="9 10">
    <name type="scientific">Pelosinus baikalensis</name>
    <dbReference type="NCBI Taxonomy" id="2892015"/>
    <lineage>
        <taxon>Bacteria</taxon>
        <taxon>Bacillati</taxon>
        <taxon>Bacillota</taxon>
        <taxon>Negativicutes</taxon>
        <taxon>Selenomonadales</taxon>
        <taxon>Sporomusaceae</taxon>
        <taxon>Pelosinus</taxon>
    </lineage>
</organism>
<evidence type="ECO:0000256" key="5">
    <source>
        <dbReference type="ARBA" id="ARBA00022777"/>
    </source>
</evidence>
<evidence type="ECO:0000256" key="6">
    <source>
        <dbReference type="ARBA" id="ARBA00022840"/>
    </source>
</evidence>
<evidence type="ECO:0000256" key="1">
    <source>
        <dbReference type="ARBA" id="ARBA00000085"/>
    </source>
</evidence>
<comment type="catalytic activity">
    <reaction evidence="1">
        <text>ATP + protein L-histidine = ADP + protein N-phospho-L-histidine.</text>
        <dbReference type="EC" id="2.7.13.3"/>
    </reaction>
</comment>
<reference evidence="9" key="1">
    <citation type="submission" date="2021-11" db="EMBL/GenBank/DDBJ databases">
        <title>Description of a new species Pelosinus isolated from the bottom sediments of Lake Baikal.</title>
        <authorList>
            <person name="Zakharyuk A."/>
        </authorList>
    </citation>
    <scope>NUCLEOTIDE SEQUENCE</scope>
    <source>
        <strain evidence="9">Bkl1</strain>
    </source>
</reference>